<keyword evidence="3" id="KW-1185">Reference proteome</keyword>
<gene>
    <name evidence="2" type="primary">ecd</name>
    <name evidence="2" type="ORF">Bhyg_06800</name>
</gene>
<comment type="caution">
    <text evidence="2">The sequence shown here is derived from an EMBL/GenBank/DDBJ whole genome shotgun (WGS) entry which is preliminary data.</text>
</comment>
<dbReference type="EMBL" id="WJQU01000002">
    <property type="protein sequence ID" value="KAJ6641855.1"/>
    <property type="molecule type" value="Genomic_DNA"/>
</dbReference>
<dbReference type="InterPro" id="IPR010770">
    <property type="entry name" value="Ecd"/>
</dbReference>
<organism evidence="2 3">
    <name type="scientific">Pseudolycoriella hygida</name>
    <dbReference type="NCBI Taxonomy" id="35572"/>
    <lineage>
        <taxon>Eukaryota</taxon>
        <taxon>Metazoa</taxon>
        <taxon>Ecdysozoa</taxon>
        <taxon>Arthropoda</taxon>
        <taxon>Hexapoda</taxon>
        <taxon>Insecta</taxon>
        <taxon>Pterygota</taxon>
        <taxon>Neoptera</taxon>
        <taxon>Endopterygota</taxon>
        <taxon>Diptera</taxon>
        <taxon>Nematocera</taxon>
        <taxon>Sciaroidea</taxon>
        <taxon>Sciaridae</taxon>
        <taxon>Pseudolycoriella</taxon>
    </lineage>
</organism>
<feature type="region of interest" description="Disordered" evidence="1">
    <location>
        <begin position="611"/>
        <end position="642"/>
    </location>
</feature>
<dbReference type="OrthoDB" id="27237at2759"/>
<dbReference type="Pfam" id="PF07093">
    <property type="entry name" value="SGT1"/>
    <property type="match status" value="1"/>
</dbReference>
<evidence type="ECO:0000256" key="1">
    <source>
        <dbReference type="SAM" id="MobiDB-lite"/>
    </source>
</evidence>
<dbReference type="Proteomes" id="UP001151699">
    <property type="component" value="Chromosome B"/>
</dbReference>
<proteinExistence type="predicted"/>
<name>A0A9Q0N1H5_9DIPT</name>
<evidence type="ECO:0000313" key="3">
    <source>
        <dbReference type="Proteomes" id="UP001151699"/>
    </source>
</evidence>
<protein>
    <submittedName>
        <fullName evidence="2">Protein ecdysoneless</fullName>
    </submittedName>
</protein>
<accession>A0A9Q0N1H5</accession>
<sequence>MSTTALETVRTEDYVEYFLFPDLKTSSPVEDVLQTVIQQIKAIADRYCEKYIWHKDGFRVTPRYSNASLLIENQLDNCDELPAHIYGITHFEENIQDEWFIVSLLFEISRQIPGIIVRVVDADGEFMLIEAAEHLPEWANPETCEQRLYIHDGYLHLVRNSPTNETTNLMVSQAIHKIRNNPTLYKVSQDITKCIGQRLEKFPSRIAEDLHRATVYLPLSAACLLKHKPQFVADAIRAFCHRDQIDMKACRAMKYFPPENRVYTSAVMTKCLYAMLSHNPFTPDRRTGWNVPPQNHKNYKAHMLGVKLACGFEILASQAKPEQDITSSRGWQTYMDSLIKRGYFQGYLEHSKDYNRLLESAKEYFKTNLDNVPYGLEVGNHMLDTLKQIDCCSDDFQQNDDGMESDNDDWLNVSPDELDKMLNSQYGMKKTFSPNGNSDASEFTDNLTEFLDKKSEFDGIEIEPVPPKRGIKKKMVNFENQRSSNGTESDSTNQIDFNPETFQSHIKDMLDLIIPEDSWESNSDLSDFADDDNLDHNIAAMTGNIPADKMNIKAYMQQMDKELAGTTIANSFEKKPADDSFEDIENFEPVDIDVNALKNIAQSYQSQFGGPGPATSLLGSMGIQFKSNDSPADDKPLYNTQV</sequence>
<dbReference type="PANTHER" id="PTHR13060:SF0">
    <property type="entry name" value="PROTEIN ECDYSONELESS HOMOLOG"/>
    <property type="match status" value="1"/>
</dbReference>
<dbReference type="AlphaFoldDB" id="A0A9Q0N1H5"/>
<evidence type="ECO:0000313" key="2">
    <source>
        <dbReference type="EMBL" id="KAJ6641855.1"/>
    </source>
</evidence>
<dbReference type="PANTHER" id="PTHR13060">
    <property type="entry name" value="SGT1 PROTEIN HSGT1 SUPPRESSOR OF GCR2"/>
    <property type="match status" value="1"/>
</dbReference>
<dbReference type="GO" id="GO:0005634">
    <property type="term" value="C:nucleus"/>
    <property type="evidence" value="ECO:0007669"/>
    <property type="project" value="TreeGrafter"/>
</dbReference>
<reference evidence="2" key="1">
    <citation type="submission" date="2022-07" db="EMBL/GenBank/DDBJ databases">
        <authorList>
            <person name="Trinca V."/>
            <person name="Uliana J.V.C."/>
            <person name="Torres T.T."/>
            <person name="Ward R.J."/>
            <person name="Monesi N."/>
        </authorList>
    </citation>
    <scope>NUCLEOTIDE SEQUENCE</scope>
    <source>
        <strain evidence="2">HSMRA1968</strain>
        <tissue evidence="2">Whole embryos</tissue>
    </source>
</reference>